<evidence type="ECO:0000313" key="3">
    <source>
        <dbReference type="EMBL" id="BDT58116.1"/>
    </source>
</evidence>
<evidence type="ECO:0000313" key="4">
    <source>
        <dbReference type="Proteomes" id="UP001163336"/>
    </source>
</evidence>
<evidence type="ECO:0000256" key="2">
    <source>
        <dbReference type="SAM" id="MobiDB-lite"/>
    </source>
</evidence>
<keyword evidence="1" id="KW-0175">Coiled coil</keyword>
<dbReference type="RefSeq" id="WP_281913458.1">
    <property type="nucleotide sequence ID" value="NZ_AP026966.1"/>
</dbReference>
<evidence type="ECO:0000256" key="1">
    <source>
        <dbReference type="SAM" id="Coils"/>
    </source>
</evidence>
<feature type="compositionally biased region" description="Polar residues" evidence="2">
    <location>
        <begin position="91"/>
        <end position="104"/>
    </location>
</feature>
<sequence length="161" mass="18625">MSTGVNGQQKAAINLQRFQQWIDERDRACDWQDYWDYRRDQLIRTEIGTECGFGTSALRQNPAIKASLESLEARLRIEMGIGSAQTRKESQSSQNHVENWSSDEAVNQRLAKAKSGAERRIKALEEENATLRAELTKLRELQRQYSWIDEHLSETGRMVRP</sequence>
<proteinExistence type="predicted"/>
<dbReference type="NCBIfam" id="NF040697">
    <property type="entry name" value="VPA1267_fam"/>
    <property type="match status" value="1"/>
</dbReference>
<protein>
    <submittedName>
        <fullName evidence="3">Uncharacterized protein</fullName>
    </submittedName>
</protein>
<gene>
    <name evidence="3" type="ORF">MasN3_16100</name>
</gene>
<dbReference type="Proteomes" id="UP001163336">
    <property type="component" value="Chromosome"/>
</dbReference>
<reference evidence="3" key="1">
    <citation type="submission" date="2022-11" db="EMBL/GenBank/DDBJ databases">
        <title>Isolation and characterization of PLA-degrading bacterium Massilia sp. from Antarctic soil.</title>
        <authorList>
            <person name="Sato K."/>
            <person name="Gomez-Fuentes C."/>
            <person name="Ahmad S.A."/>
            <person name="Zulkharnain A."/>
        </authorList>
    </citation>
    <scope>NUCLEOTIDE SEQUENCE</scope>
    <source>
        <strain evidence="3">N-3</strain>
    </source>
</reference>
<dbReference type="EMBL" id="AP026966">
    <property type="protein sequence ID" value="BDT58116.1"/>
    <property type="molecule type" value="Genomic_DNA"/>
</dbReference>
<organism evidence="3 4">
    <name type="scientific">Massilia varians</name>
    <dbReference type="NCBI Taxonomy" id="457921"/>
    <lineage>
        <taxon>Bacteria</taxon>
        <taxon>Pseudomonadati</taxon>
        <taxon>Pseudomonadota</taxon>
        <taxon>Betaproteobacteria</taxon>
        <taxon>Burkholderiales</taxon>
        <taxon>Oxalobacteraceae</taxon>
        <taxon>Telluria group</taxon>
        <taxon>Massilia</taxon>
    </lineage>
</organism>
<dbReference type="InterPro" id="IPR049841">
    <property type="entry name" value="VPA1267-like"/>
</dbReference>
<accession>A0ABM8C4H5</accession>
<feature type="coiled-coil region" evidence="1">
    <location>
        <begin position="107"/>
        <end position="144"/>
    </location>
</feature>
<keyword evidence="4" id="KW-1185">Reference proteome</keyword>
<name>A0ABM8C4H5_9BURK</name>
<feature type="region of interest" description="Disordered" evidence="2">
    <location>
        <begin position="84"/>
        <end position="104"/>
    </location>
</feature>